<dbReference type="GO" id="GO:0003747">
    <property type="term" value="F:translation release factor activity"/>
    <property type="evidence" value="ECO:0007669"/>
    <property type="project" value="InterPro"/>
</dbReference>
<dbReference type="InterPro" id="IPR045853">
    <property type="entry name" value="Pep_chain_release_fac_I_sf"/>
</dbReference>
<feature type="region of interest" description="Disordered" evidence="4">
    <location>
        <begin position="72"/>
        <end position="95"/>
    </location>
</feature>
<dbReference type="FunFam" id="3.30.160.20:FF:000004">
    <property type="entry name" value="Peptide chain release factor 1"/>
    <property type="match status" value="1"/>
</dbReference>
<keyword evidence="5" id="KW-1133">Transmembrane helix</keyword>
<feature type="transmembrane region" description="Helical" evidence="5">
    <location>
        <begin position="450"/>
        <end position="469"/>
    </location>
</feature>
<evidence type="ECO:0000256" key="2">
    <source>
        <dbReference type="ARBA" id="ARBA00022481"/>
    </source>
</evidence>
<evidence type="ECO:0000256" key="3">
    <source>
        <dbReference type="ARBA" id="ARBA00022917"/>
    </source>
</evidence>
<feature type="transmembrane region" description="Helical" evidence="5">
    <location>
        <begin position="210"/>
        <end position="227"/>
    </location>
</feature>
<evidence type="ECO:0000256" key="5">
    <source>
        <dbReference type="SAM" id="Phobius"/>
    </source>
</evidence>
<organism evidence="7 8">
    <name type="scientific">Rhizopus stolonifer</name>
    <name type="common">Rhizopus nigricans</name>
    <dbReference type="NCBI Taxonomy" id="4846"/>
    <lineage>
        <taxon>Eukaryota</taxon>
        <taxon>Fungi</taxon>
        <taxon>Fungi incertae sedis</taxon>
        <taxon>Mucoromycota</taxon>
        <taxon>Mucoromycotina</taxon>
        <taxon>Mucoromycetes</taxon>
        <taxon>Mucorales</taxon>
        <taxon>Mucorineae</taxon>
        <taxon>Rhizopodaceae</taxon>
        <taxon>Rhizopus</taxon>
    </lineage>
</organism>
<dbReference type="Gene3D" id="3.30.70.1660">
    <property type="match status" value="1"/>
</dbReference>
<sequence>VQVQVRDSDLKIDVFRASGAGGQHVNTTDSAVRITHIPTGLVVAMQDERSQHKNKQKALKVLRAKIYDQERIKSEKTRRDSRNKQIGTGDRSEKIRTYNYPQNRVTDHRINLTLYELDLIMSGENLLNVIEPLQERQLADSTNNRRTGLQSLENNHSQEADEGFASTSSIEEDQTTEVIRRKRSVHHLAETEPNTLLEKKSQKFNSLNRLELVLWVVSFFWVFAQFFDATDDYNSPYCVWILILWLGLLYSHVSKKETNFVNEQSSSDEYNHDYDGDKRLKPATQSQTSLSRIFGANQSSFRNDADDGLLCGVLLLPMVTASKLSDLLKSNDGQEYIAYVQARLELLFIMGVLLLILVFVNEHLRPLKRSGAVLVYGTMEYIYIAYFPSSKPNYLKKEDVSPVSMLVHVLIVGMIFIGVITYPLLRESRKIAQKPYWRSNKTSFFKSKKLLFGSLFYLATIFVVLLILSPFCKAILELDPFLWTIHFLHASPSRIFLCLYWFLMM</sequence>
<dbReference type="Pfam" id="PF00472">
    <property type="entry name" value="RF-1"/>
    <property type="match status" value="1"/>
</dbReference>
<feature type="transmembrane region" description="Helical" evidence="5">
    <location>
        <begin position="481"/>
        <end position="503"/>
    </location>
</feature>
<keyword evidence="5" id="KW-0472">Membrane</keyword>
<feature type="transmembrane region" description="Helical" evidence="5">
    <location>
        <begin position="308"/>
        <end position="324"/>
    </location>
</feature>
<dbReference type="GO" id="GO:0005739">
    <property type="term" value="C:mitochondrion"/>
    <property type="evidence" value="ECO:0007669"/>
    <property type="project" value="GOC"/>
</dbReference>
<name>A0A367IZT0_RHIST</name>
<dbReference type="PROSITE" id="PS00745">
    <property type="entry name" value="RF_PROK_I"/>
    <property type="match status" value="1"/>
</dbReference>
<gene>
    <name evidence="7" type="ORF">CU098_002202</name>
</gene>
<feature type="non-terminal residue" evidence="7">
    <location>
        <position position="505"/>
    </location>
</feature>
<feature type="transmembrane region" description="Helical" evidence="5">
    <location>
        <begin position="233"/>
        <end position="250"/>
    </location>
</feature>
<dbReference type="Gene3D" id="3.30.160.20">
    <property type="match status" value="1"/>
</dbReference>
<dbReference type="InterPro" id="IPR000352">
    <property type="entry name" value="Pep_chain_release_fac_I"/>
</dbReference>
<reference evidence="7 8" key="1">
    <citation type="journal article" date="2018" name="G3 (Bethesda)">
        <title>Phylogenetic and Phylogenomic Definition of Rhizopus Species.</title>
        <authorList>
            <person name="Gryganskyi A.P."/>
            <person name="Golan J."/>
            <person name="Dolatabadi S."/>
            <person name="Mondo S."/>
            <person name="Robb S."/>
            <person name="Idnurm A."/>
            <person name="Muszewska A."/>
            <person name="Steczkiewicz K."/>
            <person name="Masonjones S."/>
            <person name="Liao H.L."/>
            <person name="Gajdeczka M.T."/>
            <person name="Anike F."/>
            <person name="Vuek A."/>
            <person name="Anishchenko I.M."/>
            <person name="Voigt K."/>
            <person name="de Hoog G.S."/>
            <person name="Smith M.E."/>
            <person name="Heitman J."/>
            <person name="Vilgalys R."/>
            <person name="Stajich J.E."/>
        </authorList>
    </citation>
    <scope>NUCLEOTIDE SEQUENCE [LARGE SCALE GENOMIC DNA]</scope>
    <source>
        <strain evidence="7 8">LSU 92-RS-03</strain>
    </source>
</reference>
<evidence type="ECO:0000313" key="8">
    <source>
        <dbReference type="Proteomes" id="UP000253551"/>
    </source>
</evidence>
<evidence type="ECO:0000259" key="6">
    <source>
        <dbReference type="PROSITE" id="PS00745"/>
    </source>
</evidence>
<comment type="similarity">
    <text evidence="1">Belongs to the prokaryotic/mitochondrial release factor family.</text>
</comment>
<evidence type="ECO:0000256" key="4">
    <source>
        <dbReference type="SAM" id="MobiDB-lite"/>
    </source>
</evidence>
<dbReference type="EMBL" id="PJQM01004824">
    <property type="protein sequence ID" value="RCH83203.1"/>
    <property type="molecule type" value="Genomic_DNA"/>
</dbReference>
<keyword evidence="5" id="KW-0812">Transmembrane</keyword>
<feature type="transmembrane region" description="Helical" evidence="5">
    <location>
        <begin position="336"/>
        <end position="360"/>
    </location>
</feature>
<dbReference type="STRING" id="4846.A0A367IZT0"/>
<keyword evidence="3" id="KW-0648">Protein biosynthesis</keyword>
<dbReference type="Proteomes" id="UP000253551">
    <property type="component" value="Unassembled WGS sequence"/>
</dbReference>
<feature type="non-terminal residue" evidence="7">
    <location>
        <position position="1"/>
    </location>
</feature>
<dbReference type="PANTHER" id="PTHR43804:SF7">
    <property type="entry name" value="LD18447P"/>
    <property type="match status" value="1"/>
</dbReference>
<dbReference type="AlphaFoldDB" id="A0A367IZT0"/>
<dbReference type="SUPFAM" id="SSF75620">
    <property type="entry name" value="Release factor"/>
    <property type="match status" value="1"/>
</dbReference>
<keyword evidence="8" id="KW-1185">Reference proteome</keyword>
<dbReference type="InterPro" id="IPR050057">
    <property type="entry name" value="Prokaryotic/Mito_RF"/>
</dbReference>
<evidence type="ECO:0000313" key="7">
    <source>
        <dbReference type="EMBL" id="RCH83203.1"/>
    </source>
</evidence>
<comment type="caution">
    <text evidence="7">The sequence shown here is derived from an EMBL/GenBank/DDBJ whole genome shotgun (WGS) entry which is preliminary data.</text>
</comment>
<accession>A0A367IZT0</accession>
<feature type="domain" description="Prokaryotic-type class I peptide chain release factors" evidence="6">
    <location>
        <begin position="16"/>
        <end position="32"/>
    </location>
</feature>
<feature type="compositionally biased region" description="Basic and acidic residues" evidence="4">
    <location>
        <begin position="72"/>
        <end position="83"/>
    </location>
</feature>
<evidence type="ECO:0000256" key="1">
    <source>
        <dbReference type="ARBA" id="ARBA00010835"/>
    </source>
</evidence>
<feature type="transmembrane region" description="Helical" evidence="5">
    <location>
        <begin position="405"/>
        <end position="425"/>
    </location>
</feature>
<keyword evidence="2" id="KW-0488">Methylation</keyword>
<dbReference type="GO" id="GO:0032543">
    <property type="term" value="P:mitochondrial translation"/>
    <property type="evidence" value="ECO:0007669"/>
    <property type="project" value="UniProtKB-ARBA"/>
</dbReference>
<proteinExistence type="inferred from homology"/>
<dbReference type="PANTHER" id="PTHR43804">
    <property type="entry name" value="LD18447P"/>
    <property type="match status" value="1"/>
</dbReference>
<dbReference type="OrthoDB" id="2019491at2759"/>
<protein>
    <recommendedName>
        <fullName evidence="6">Prokaryotic-type class I peptide chain release factors domain-containing protein</fullName>
    </recommendedName>
</protein>
<feature type="region of interest" description="Disordered" evidence="4">
    <location>
        <begin position="152"/>
        <end position="173"/>
    </location>
</feature>
<feature type="transmembrane region" description="Helical" evidence="5">
    <location>
        <begin position="372"/>
        <end position="389"/>
    </location>
</feature>